<dbReference type="SUPFAM" id="SSF53098">
    <property type="entry name" value="Ribonuclease H-like"/>
    <property type="match status" value="1"/>
</dbReference>
<evidence type="ECO:0000313" key="4">
    <source>
        <dbReference type="Proteomes" id="UP001528850"/>
    </source>
</evidence>
<protein>
    <submittedName>
        <fullName evidence="3">DDE-type integrase/transposase/recombinase</fullName>
    </submittedName>
</protein>
<reference evidence="3 4" key="1">
    <citation type="journal article" date="2024" name="Curr. Microbiol.">
        <title>Luteibacter sahnii sp. nov., A Novel Yellow-Colored Xanthomonadin Pigment Producing Probiotic Bacterium from Healthy Rice Seed Microbiome.</title>
        <authorList>
            <person name="Jaiswal G."/>
            <person name="Rana R."/>
            <person name="Nayak P.K."/>
            <person name="Chouhan R."/>
            <person name="Gandhi S.G."/>
            <person name="Patel H.K."/>
            <person name="Patil P.B."/>
        </authorList>
    </citation>
    <scope>NUCLEOTIDE SEQUENCE [LARGE SCALE GENOMIC DNA]</scope>
    <source>
        <strain evidence="3 4">PPL201</strain>
    </source>
</reference>
<comment type="caution">
    <text evidence="3">The sequence shown here is derived from an EMBL/GenBank/DDBJ whole genome shotgun (WGS) entry which is preliminary data.</text>
</comment>
<dbReference type="Pfam" id="PF00665">
    <property type="entry name" value="rve"/>
    <property type="match status" value="1"/>
</dbReference>
<dbReference type="EMBL" id="JARJJS010000004">
    <property type="protein sequence ID" value="MDF4026290.1"/>
    <property type="molecule type" value="Genomic_DNA"/>
</dbReference>
<dbReference type="InterPro" id="IPR036397">
    <property type="entry name" value="RNaseH_sf"/>
</dbReference>
<evidence type="ECO:0000259" key="2">
    <source>
        <dbReference type="PROSITE" id="PS50994"/>
    </source>
</evidence>
<keyword evidence="1" id="KW-0175">Coiled coil</keyword>
<name>A0ABT6BE51_9GAMM</name>
<dbReference type="InterPro" id="IPR001584">
    <property type="entry name" value="Integrase_cat-core"/>
</dbReference>
<feature type="domain" description="Integrase catalytic" evidence="2">
    <location>
        <begin position="441"/>
        <end position="627"/>
    </location>
</feature>
<accession>A0ABT6BE51</accession>
<sequence length="812" mass="91580">MTPNVVSREQLDLLGLTAAGTQYVLDVRDSPPSRKVGRKRRRNLILEVPMRCVHAVLQAESLTGEYCFLLELDRRNDVVAVFDQPITVKVEITDCRGRQTRTLYTADYLVVYESRVCAIELKTDGELSQLIKSRPQDWQIEEGCYRYLPAERLFGAMGIDHVVIPNSAFNTIRADNLGILNSVRDVPDTKRYRKARIGLMQLLQDEKTMLLADILERVGDTDATPILQLIGSGELFADLDNVTLSDPASVWVSVDPSLARTAQEASAGMTLHLDTSVLDDDEVIDPHYALEVATRLLVAQGLSKTGRRGKLLSERTIRRHRSAFARSNGKLIALQPKWANCGNHELRISNAHQAYLTACIREGKRDPDHSSISQCFERYKMAFDSAREDLGFYDTRPVVRSTFYSYFDRTSFRSSDSYHKGGRRLENADSESIDPKNKSLVVSRPFAVAHIDHWKCDFFLVVGVVNGKVIVARPWLTAMVDAFSGEVLAVWLSFANPSRRSCTMVIRDCVRRHNKLPEMIIVDGGSDFRSVHFQVMLATLGVIRCERPPEDPRFGQEVERLFGAFKERFARGLPGFGISIEKSRAVSASFKSQKRATLSLLEGFNVLEAYVFQGYNHSPKPGENSSRYAMKERALRFYPHCGRPTEWDLRFLIATSIEAPGSGYTLWPGRGLHVNDNWYTSSRLAAYRGYKKDLIVRLEPYADSVVYVYLDGKWMVCLSSRAKLQFAMTERSLLMATAERSDLRAVRKELENEMTRCAASIVNQELEEIAKKRSSHPVQLGGESSSIASSDTRAERVLFSFDDIEPYANDAG</sequence>
<dbReference type="Proteomes" id="UP001528850">
    <property type="component" value="Unassembled WGS sequence"/>
</dbReference>
<dbReference type="PROSITE" id="PS50994">
    <property type="entry name" value="INTEGRASE"/>
    <property type="match status" value="1"/>
</dbReference>
<keyword evidence="4" id="KW-1185">Reference proteome</keyword>
<dbReference type="RefSeq" id="WP_320551400.1">
    <property type="nucleotide sequence ID" value="NZ_JAQLOK010000003.1"/>
</dbReference>
<evidence type="ECO:0000256" key="1">
    <source>
        <dbReference type="SAM" id="Coils"/>
    </source>
</evidence>
<dbReference type="Gene3D" id="3.30.420.10">
    <property type="entry name" value="Ribonuclease H-like superfamily/Ribonuclease H"/>
    <property type="match status" value="1"/>
</dbReference>
<gene>
    <name evidence="3" type="ORF">P3W24_15055</name>
</gene>
<dbReference type="InterPro" id="IPR012337">
    <property type="entry name" value="RNaseH-like_sf"/>
</dbReference>
<evidence type="ECO:0000313" key="3">
    <source>
        <dbReference type="EMBL" id="MDF4026290.1"/>
    </source>
</evidence>
<proteinExistence type="predicted"/>
<organism evidence="3 4">
    <name type="scientific">Luteibacter sahnii</name>
    <dbReference type="NCBI Taxonomy" id="3021977"/>
    <lineage>
        <taxon>Bacteria</taxon>
        <taxon>Pseudomonadati</taxon>
        <taxon>Pseudomonadota</taxon>
        <taxon>Gammaproteobacteria</taxon>
        <taxon>Lysobacterales</taxon>
        <taxon>Rhodanobacteraceae</taxon>
        <taxon>Luteibacter</taxon>
    </lineage>
</organism>
<feature type="coiled-coil region" evidence="1">
    <location>
        <begin position="733"/>
        <end position="767"/>
    </location>
</feature>